<accession>A0A0E9MZF5</accession>
<keyword evidence="1" id="KW-1133">Transmembrane helix</keyword>
<dbReference type="Proteomes" id="UP000033121">
    <property type="component" value="Unassembled WGS sequence"/>
</dbReference>
<sequence length="72" mass="8501">MNTIRRYLGLVWMLLGPALFFLLLRTAMQEMQASPHIDTRIQWTVFLVVFFPISIGLMIFGLYAFRGEYDRN</sequence>
<dbReference type="OrthoDB" id="679529at2"/>
<gene>
    <name evidence="2" type="ORF">FPE01S_01_19110</name>
</gene>
<feature type="transmembrane region" description="Helical" evidence="1">
    <location>
        <begin position="44"/>
        <end position="65"/>
    </location>
</feature>
<keyword evidence="1" id="KW-0812">Transmembrane</keyword>
<evidence type="ECO:0000256" key="1">
    <source>
        <dbReference type="SAM" id="Phobius"/>
    </source>
</evidence>
<comment type="caution">
    <text evidence="2">The sequence shown here is derived from an EMBL/GenBank/DDBJ whole genome shotgun (WGS) entry which is preliminary data.</text>
</comment>
<name>A0A0E9MZF5_9BACT</name>
<feature type="transmembrane region" description="Helical" evidence="1">
    <location>
        <begin position="7"/>
        <end position="24"/>
    </location>
</feature>
<evidence type="ECO:0000313" key="3">
    <source>
        <dbReference type="Proteomes" id="UP000033121"/>
    </source>
</evidence>
<evidence type="ECO:0000313" key="2">
    <source>
        <dbReference type="EMBL" id="GAO42893.1"/>
    </source>
</evidence>
<protein>
    <submittedName>
        <fullName evidence="2">Uncharacterized protein</fullName>
    </submittedName>
</protein>
<dbReference type="InterPro" id="IPR049211">
    <property type="entry name" value="DUF6814"/>
</dbReference>
<keyword evidence="1" id="KW-0472">Membrane</keyword>
<dbReference type="RefSeq" id="WP_046368481.1">
    <property type="nucleotide sequence ID" value="NZ_BBWV01000001.1"/>
</dbReference>
<dbReference type="AlphaFoldDB" id="A0A0E9MZF5"/>
<proteinExistence type="predicted"/>
<dbReference type="STRING" id="1220578.FPE01S_01_19110"/>
<dbReference type="Pfam" id="PF20664">
    <property type="entry name" value="DUF6814"/>
    <property type="match status" value="1"/>
</dbReference>
<keyword evidence="3" id="KW-1185">Reference proteome</keyword>
<reference evidence="2 3" key="1">
    <citation type="submission" date="2015-04" db="EMBL/GenBank/DDBJ databases">
        <title>Whole genome shotgun sequence of Flavihumibacter petaseus NBRC 106054.</title>
        <authorList>
            <person name="Miyazawa S."/>
            <person name="Hosoyama A."/>
            <person name="Hashimoto M."/>
            <person name="Noguchi M."/>
            <person name="Tsuchikane K."/>
            <person name="Ohji S."/>
            <person name="Yamazoe A."/>
            <person name="Ichikawa N."/>
            <person name="Kimura A."/>
            <person name="Fujita N."/>
        </authorList>
    </citation>
    <scope>NUCLEOTIDE SEQUENCE [LARGE SCALE GENOMIC DNA]</scope>
    <source>
        <strain evidence="2 3">NBRC 106054</strain>
    </source>
</reference>
<organism evidence="2 3">
    <name type="scientific">Flavihumibacter petaseus NBRC 106054</name>
    <dbReference type="NCBI Taxonomy" id="1220578"/>
    <lineage>
        <taxon>Bacteria</taxon>
        <taxon>Pseudomonadati</taxon>
        <taxon>Bacteroidota</taxon>
        <taxon>Chitinophagia</taxon>
        <taxon>Chitinophagales</taxon>
        <taxon>Chitinophagaceae</taxon>
        <taxon>Flavihumibacter</taxon>
    </lineage>
</organism>
<dbReference type="EMBL" id="BBWV01000001">
    <property type="protein sequence ID" value="GAO42893.1"/>
    <property type="molecule type" value="Genomic_DNA"/>
</dbReference>